<proteinExistence type="predicted"/>
<comment type="caution">
    <text evidence="1">The sequence shown here is derived from an EMBL/GenBank/DDBJ whole genome shotgun (WGS) entry which is preliminary data.</text>
</comment>
<keyword evidence="2" id="KW-1185">Reference proteome</keyword>
<accession>A0ACC3CVK6</accession>
<feature type="non-terminal residue" evidence="1">
    <location>
        <position position="167"/>
    </location>
</feature>
<organism evidence="1 2">
    <name type="scientific">Coniosporium uncinatum</name>
    <dbReference type="NCBI Taxonomy" id="93489"/>
    <lineage>
        <taxon>Eukaryota</taxon>
        <taxon>Fungi</taxon>
        <taxon>Dikarya</taxon>
        <taxon>Ascomycota</taxon>
        <taxon>Pezizomycotina</taxon>
        <taxon>Dothideomycetes</taxon>
        <taxon>Dothideomycetes incertae sedis</taxon>
        <taxon>Coniosporium</taxon>
    </lineage>
</organism>
<evidence type="ECO:0000313" key="2">
    <source>
        <dbReference type="Proteomes" id="UP001186974"/>
    </source>
</evidence>
<dbReference type="Proteomes" id="UP001186974">
    <property type="component" value="Unassembled WGS sequence"/>
</dbReference>
<gene>
    <name evidence="1" type="ORF">LTS18_014012</name>
</gene>
<protein>
    <submittedName>
        <fullName evidence="1">Uncharacterized protein</fullName>
    </submittedName>
</protein>
<dbReference type="EMBL" id="JAWDJW010010749">
    <property type="protein sequence ID" value="KAK3045337.1"/>
    <property type="molecule type" value="Genomic_DNA"/>
</dbReference>
<name>A0ACC3CVK6_9PEZI</name>
<feature type="non-terminal residue" evidence="1">
    <location>
        <position position="1"/>
    </location>
</feature>
<reference evidence="1" key="1">
    <citation type="submission" date="2024-09" db="EMBL/GenBank/DDBJ databases">
        <title>Black Yeasts Isolated from many extreme environments.</title>
        <authorList>
            <person name="Coleine C."/>
            <person name="Stajich J.E."/>
            <person name="Selbmann L."/>
        </authorList>
    </citation>
    <scope>NUCLEOTIDE SEQUENCE</scope>
    <source>
        <strain evidence="1">CCFEE 5737</strain>
    </source>
</reference>
<sequence>NKRNMLADLRREGMKRAFIFMDKHYARAEKLEEFGTAVELVRQSILVHKPDSALYKCQGYAYQKLVFAVVEAEENPEEASYWKQAINLIHSAGLHKEYPLIDITRDLQELDDEIESLEQEVTKLRNRYIVLQLHFFPMHWRGYEDAQFCEGNESEPSHYHVPPGLQE</sequence>
<evidence type="ECO:0000313" key="1">
    <source>
        <dbReference type="EMBL" id="KAK3045337.1"/>
    </source>
</evidence>